<dbReference type="PANTHER" id="PTHR35041:SF3">
    <property type="entry name" value="FORMYLMETHIONINE DEFORMYLASE-LIKE PROTEIN"/>
    <property type="match status" value="1"/>
</dbReference>
<feature type="transmembrane region" description="Helical" evidence="1">
    <location>
        <begin position="134"/>
        <end position="153"/>
    </location>
</feature>
<keyword evidence="1" id="KW-1133">Transmembrane helix</keyword>
<comment type="caution">
    <text evidence="2">The sequence shown here is derived from an EMBL/GenBank/DDBJ whole genome shotgun (WGS) entry which is preliminary data.</text>
</comment>
<sequence>MATIVHVIPSPPDEAEVIGLTEIGPRQSTPDHLGIAYDFEPARPAMSAPLRPTSSPTLHQALLSHHPNERPASSLGPGSSIASWRPRTYQRWKSPALMVVFFLVGFGLSLCHCVFYPSLNGQIVGDSYRQEEKLRVGTACAFLAQLALTSSVWKSYTQWLWRAVYSSNTWTVQGLNKAFSVETSPFALLSPKMFKNFKLGAVMGFFAWCLILPPFFTPATLFVYPSGEVVTAKEQVPYLAIANSSAGSEFAYSPPMNSSTTKFKDDTSRIFTGPRTILTLLASAAASRGEILPIAAPSNHSAYSIDFYGPIVQCKDANATTVALMDRLLRQHMAVPKGTARQVDSAYFGFVPAFNSTGDLVALSEPRYQGPSNAANELWMTFQQYVLDSKRGRVRTRAWQVCRLHNATYDLRFEWDRGVQNLTGSYKVGETVGFPRDRPGDVSDMASHAYAAFMWALTDHLVGSFAWFKQGNISGTNDNSGLGRAAQFGAIESPIRQTSVLGSVDLDVFFDFNAIYGLYASDNEKSLSRQRLQDKALAKNRTLAVLIEELSFNTTVTLLYNRLLTDNSTREVTRWNDVNRYGYLATSLFIPYALANLIAFAAVVLGIVSFYYEAFPDKTFQDIASAAADPHVIRILQRDS</sequence>
<keyword evidence="1" id="KW-0472">Membrane</keyword>
<dbReference type="PANTHER" id="PTHR35041">
    <property type="entry name" value="MEDIATOR OF RNA POLYMERASE II TRANSCRIPTION SUBUNIT 1"/>
    <property type="match status" value="1"/>
</dbReference>
<dbReference type="OrthoDB" id="5039032at2759"/>
<organism evidence="2 3">
    <name type="scientific">Neonectria ditissima</name>
    <dbReference type="NCBI Taxonomy" id="78410"/>
    <lineage>
        <taxon>Eukaryota</taxon>
        <taxon>Fungi</taxon>
        <taxon>Dikarya</taxon>
        <taxon>Ascomycota</taxon>
        <taxon>Pezizomycotina</taxon>
        <taxon>Sordariomycetes</taxon>
        <taxon>Hypocreomycetidae</taxon>
        <taxon>Hypocreales</taxon>
        <taxon>Nectriaceae</taxon>
        <taxon>Neonectria</taxon>
    </lineage>
</organism>
<dbReference type="STRING" id="78410.A0A0P7BFF9"/>
<evidence type="ECO:0000313" key="2">
    <source>
        <dbReference type="EMBL" id="KPM44202.1"/>
    </source>
</evidence>
<reference evidence="2 3" key="1">
    <citation type="submission" date="2015-09" db="EMBL/GenBank/DDBJ databases">
        <title>Draft genome of a European isolate of the apple canker pathogen Neonectria ditissima.</title>
        <authorList>
            <person name="Gomez-Cortecero A."/>
            <person name="Harrison R.J."/>
            <person name="Armitage A.D."/>
        </authorList>
    </citation>
    <scope>NUCLEOTIDE SEQUENCE [LARGE SCALE GENOMIC DNA]</scope>
    <source>
        <strain evidence="2 3">R09/05</strain>
    </source>
</reference>
<proteinExistence type="predicted"/>
<dbReference type="EMBL" id="LKCW01000022">
    <property type="protein sequence ID" value="KPM44202.1"/>
    <property type="molecule type" value="Genomic_DNA"/>
</dbReference>
<evidence type="ECO:0000313" key="3">
    <source>
        <dbReference type="Proteomes" id="UP000050424"/>
    </source>
</evidence>
<accession>A0A0P7BFF9</accession>
<name>A0A0P7BFF9_9HYPO</name>
<keyword evidence="1" id="KW-0812">Transmembrane</keyword>
<feature type="transmembrane region" description="Helical" evidence="1">
    <location>
        <begin position="199"/>
        <end position="216"/>
    </location>
</feature>
<dbReference type="AlphaFoldDB" id="A0A0P7BFF9"/>
<feature type="transmembrane region" description="Helical" evidence="1">
    <location>
        <begin position="96"/>
        <end position="119"/>
    </location>
</feature>
<feature type="transmembrane region" description="Helical" evidence="1">
    <location>
        <begin position="589"/>
        <end position="612"/>
    </location>
</feature>
<evidence type="ECO:0000256" key="1">
    <source>
        <dbReference type="SAM" id="Phobius"/>
    </source>
</evidence>
<dbReference type="Proteomes" id="UP000050424">
    <property type="component" value="Unassembled WGS sequence"/>
</dbReference>
<protein>
    <submittedName>
        <fullName evidence="2">Uncharacterized protein</fullName>
    </submittedName>
</protein>
<keyword evidence="3" id="KW-1185">Reference proteome</keyword>
<gene>
    <name evidence="2" type="ORF">AK830_g2378</name>
</gene>